<sequence length="451" mass="46098">MSTAPTPTDWQWYPASQCYYSPSTGISAVHNQMTGEWTYRGNNHENALEQSQGDRVQEGGAGGIGDVGWALEADLSPGPDQTCDTGAMPSGDAKGRKPADDNGLEEPHTTTTTTTTTSATKSDIHVVSAVSAERTSYPPDPRAAAQSAVSVPKILRLVLLPPSASASASTSASTSTSTPKHNKPRVAILDSRPGGYLVGRDRSLGSAVLRVKEMGVSRVHARVWRGFQDADDGVEAAEGGAGREREKGWWVVDSGSTHGTFLSPPTTSSAKPTRLSAPRESSLPYKITHGSLLTLGASTATFECHLHPDWPCDECALGDLPALGIDDPDLVGNGTGASTPDPATLNTVGVAVAVPGAGAAGGAGQWNHVEPRQVAMTSHAKKVETSRRAGRAMKSLKERYFGSPATAGGGAGDAASSALGNSRNGGGGAAVRGRGGKVGTRGAGGSAAGGK</sequence>
<dbReference type="EMBL" id="JASBWV010000002">
    <property type="protein sequence ID" value="KAJ9127298.1"/>
    <property type="molecule type" value="Genomic_DNA"/>
</dbReference>
<proteinExistence type="predicted"/>
<name>A0ACC2XTD8_9TREE</name>
<organism evidence="1 2">
    <name type="scientific">Naganishia onofrii</name>
    <dbReference type="NCBI Taxonomy" id="1851511"/>
    <lineage>
        <taxon>Eukaryota</taxon>
        <taxon>Fungi</taxon>
        <taxon>Dikarya</taxon>
        <taxon>Basidiomycota</taxon>
        <taxon>Agaricomycotina</taxon>
        <taxon>Tremellomycetes</taxon>
        <taxon>Filobasidiales</taxon>
        <taxon>Filobasidiaceae</taxon>
        <taxon>Naganishia</taxon>
    </lineage>
</organism>
<evidence type="ECO:0000313" key="1">
    <source>
        <dbReference type="EMBL" id="KAJ9127298.1"/>
    </source>
</evidence>
<evidence type="ECO:0000313" key="2">
    <source>
        <dbReference type="Proteomes" id="UP001234202"/>
    </source>
</evidence>
<gene>
    <name evidence="1" type="ORF">QFC24_000705</name>
</gene>
<keyword evidence="2" id="KW-1185">Reference proteome</keyword>
<comment type="caution">
    <text evidence="1">The sequence shown here is derived from an EMBL/GenBank/DDBJ whole genome shotgun (WGS) entry which is preliminary data.</text>
</comment>
<protein>
    <submittedName>
        <fullName evidence="1">Uncharacterized protein</fullName>
    </submittedName>
</protein>
<reference evidence="1" key="1">
    <citation type="submission" date="2023-04" db="EMBL/GenBank/DDBJ databases">
        <title>Draft Genome sequencing of Naganishia species isolated from polar environments using Oxford Nanopore Technology.</title>
        <authorList>
            <person name="Leo P."/>
            <person name="Venkateswaran K."/>
        </authorList>
    </citation>
    <scope>NUCLEOTIDE SEQUENCE</scope>
    <source>
        <strain evidence="1">DBVPG 5303</strain>
    </source>
</reference>
<dbReference type="Proteomes" id="UP001234202">
    <property type="component" value="Unassembled WGS sequence"/>
</dbReference>
<accession>A0ACC2XTD8</accession>